<gene>
    <name evidence="1" type="ORF">PR048_022345</name>
</gene>
<dbReference type="Proteomes" id="UP001159363">
    <property type="component" value="Chromosome 7"/>
</dbReference>
<proteinExistence type="predicted"/>
<evidence type="ECO:0000313" key="1">
    <source>
        <dbReference type="EMBL" id="KAJ8877886.1"/>
    </source>
</evidence>
<protein>
    <submittedName>
        <fullName evidence="1">Uncharacterized protein</fullName>
    </submittedName>
</protein>
<dbReference type="EMBL" id="JARBHB010000008">
    <property type="protein sequence ID" value="KAJ8877886.1"/>
    <property type="molecule type" value="Genomic_DNA"/>
</dbReference>
<comment type="caution">
    <text evidence="1">The sequence shown here is derived from an EMBL/GenBank/DDBJ whole genome shotgun (WGS) entry which is preliminary data.</text>
</comment>
<keyword evidence="2" id="KW-1185">Reference proteome</keyword>
<reference evidence="1 2" key="1">
    <citation type="submission" date="2023-02" db="EMBL/GenBank/DDBJ databases">
        <title>LHISI_Scaffold_Assembly.</title>
        <authorList>
            <person name="Stuart O.P."/>
            <person name="Cleave R."/>
            <person name="Magrath M.J.L."/>
            <person name="Mikheyev A.S."/>
        </authorList>
    </citation>
    <scope>NUCLEOTIDE SEQUENCE [LARGE SCALE GENOMIC DNA]</scope>
    <source>
        <strain evidence="1">Daus_M_001</strain>
        <tissue evidence="1">Leg muscle</tissue>
    </source>
</reference>
<evidence type="ECO:0000313" key="2">
    <source>
        <dbReference type="Proteomes" id="UP001159363"/>
    </source>
</evidence>
<name>A0ABQ9H0T9_9NEOP</name>
<sequence length="323" mass="37031">MWTSLLHEQKESRWRRSLVAGKTIARVEPIENREVIEEAGRRMNLNILSVLFLERGERVVFIVIPAKALDERPARSHHQTIKANNQATSHDFTARCEKLREISPSQASKLGRYLNNAHDIEQCSTASGVFCHRSIGPGRRLEISRNNPYQIPSQCRLFGCQLIPKPPSEHSQHQPLVLLHQLTSPPPHPGGAGRGVYRTWGEGAKNQYVERPWTGDPRIIFPTPIFPRKISAPHPNMRLRLSCTKWNFKREGMFWYIFICFCISVTRASKLRALKMAWQIPEGMRGRHISNSLRTAVHGLVRYLISSFPLKVCHYVGGPTQYY</sequence>
<accession>A0ABQ9H0T9</accession>
<organism evidence="1 2">
    <name type="scientific">Dryococelus australis</name>
    <dbReference type="NCBI Taxonomy" id="614101"/>
    <lineage>
        <taxon>Eukaryota</taxon>
        <taxon>Metazoa</taxon>
        <taxon>Ecdysozoa</taxon>
        <taxon>Arthropoda</taxon>
        <taxon>Hexapoda</taxon>
        <taxon>Insecta</taxon>
        <taxon>Pterygota</taxon>
        <taxon>Neoptera</taxon>
        <taxon>Polyneoptera</taxon>
        <taxon>Phasmatodea</taxon>
        <taxon>Verophasmatodea</taxon>
        <taxon>Anareolatae</taxon>
        <taxon>Phasmatidae</taxon>
        <taxon>Eurycanthinae</taxon>
        <taxon>Dryococelus</taxon>
    </lineage>
</organism>